<dbReference type="PRINTS" id="PR00344">
    <property type="entry name" value="BCTRLSENSOR"/>
</dbReference>
<dbReference type="KEGG" id="bpb:bpr_I0838"/>
<dbReference type="eggNOG" id="COG2198">
    <property type="taxonomic scope" value="Bacteria"/>
</dbReference>
<dbReference type="GO" id="GO:0005886">
    <property type="term" value="C:plasma membrane"/>
    <property type="evidence" value="ECO:0007669"/>
    <property type="project" value="UniProtKB-SubCell"/>
</dbReference>
<dbReference type="InterPro" id="IPR005467">
    <property type="entry name" value="His_kinase_dom"/>
</dbReference>
<dbReference type="PANTHER" id="PTHR45339">
    <property type="entry name" value="HYBRID SIGNAL TRANSDUCTION HISTIDINE KINASE J"/>
    <property type="match status" value="1"/>
</dbReference>
<comment type="subcellular location">
    <subcellularLocation>
        <location evidence="2">Cell membrane</location>
        <topology evidence="2">Multi-pass membrane protein</topology>
    </subcellularLocation>
</comment>
<dbReference type="GO" id="GO:0005524">
    <property type="term" value="F:ATP binding"/>
    <property type="evidence" value="ECO:0007669"/>
    <property type="project" value="UniProtKB-KW"/>
</dbReference>
<feature type="transmembrane region" description="Helical" evidence="19">
    <location>
        <begin position="21"/>
        <end position="44"/>
    </location>
</feature>
<dbReference type="CDD" id="cd00082">
    <property type="entry name" value="HisKA"/>
    <property type="match status" value="1"/>
</dbReference>
<feature type="modified residue" description="Phosphohistidine" evidence="17">
    <location>
        <position position="884"/>
    </location>
</feature>
<evidence type="ECO:0000259" key="22">
    <source>
        <dbReference type="PROSITE" id="PS50894"/>
    </source>
</evidence>
<feature type="transmembrane region" description="Helical" evidence="19">
    <location>
        <begin position="100"/>
        <end position="119"/>
    </location>
</feature>
<dbReference type="InterPro" id="IPR003594">
    <property type="entry name" value="HATPase_dom"/>
</dbReference>
<evidence type="ECO:0000256" key="2">
    <source>
        <dbReference type="ARBA" id="ARBA00004651"/>
    </source>
</evidence>
<dbReference type="AlphaFoldDB" id="E0S1A5"/>
<dbReference type="Gene3D" id="1.20.120.160">
    <property type="entry name" value="HPT domain"/>
    <property type="match status" value="1"/>
</dbReference>
<feature type="transmembrane region" description="Helical" evidence="19">
    <location>
        <begin position="219"/>
        <end position="244"/>
    </location>
</feature>
<evidence type="ECO:0000256" key="16">
    <source>
        <dbReference type="ARBA" id="ARBA00074306"/>
    </source>
</evidence>
<feature type="domain" description="Response regulatory" evidence="21">
    <location>
        <begin position="655"/>
        <end position="773"/>
    </location>
</feature>
<feature type="domain" description="Histidine kinase" evidence="20">
    <location>
        <begin position="401"/>
        <end position="622"/>
    </location>
</feature>
<dbReference type="InterPro" id="IPR011006">
    <property type="entry name" value="CheY-like_superfamily"/>
</dbReference>
<evidence type="ECO:0000256" key="13">
    <source>
        <dbReference type="ARBA" id="ARBA00023012"/>
    </source>
</evidence>
<dbReference type="eggNOG" id="COG0784">
    <property type="taxonomic scope" value="Bacteria"/>
</dbReference>
<dbReference type="FunFam" id="3.30.565.10:FF:000010">
    <property type="entry name" value="Sensor histidine kinase RcsC"/>
    <property type="match status" value="1"/>
</dbReference>
<dbReference type="Pfam" id="PF00512">
    <property type="entry name" value="HisKA"/>
    <property type="match status" value="1"/>
</dbReference>
<dbReference type="CDD" id="cd17546">
    <property type="entry name" value="REC_hyHK_CKI1_RcsC-like"/>
    <property type="match status" value="1"/>
</dbReference>
<dbReference type="GO" id="GO:0000155">
    <property type="term" value="F:phosphorelay sensor kinase activity"/>
    <property type="evidence" value="ECO:0007669"/>
    <property type="project" value="InterPro"/>
</dbReference>
<dbReference type="SMART" id="SM00073">
    <property type="entry name" value="HPT"/>
    <property type="match status" value="1"/>
</dbReference>
<dbReference type="InterPro" id="IPR036097">
    <property type="entry name" value="HisK_dim/P_sf"/>
</dbReference>
<evidence type="ECO:0000256" key="4">
    <source>
        <dbReference type="ARBA" id="ARBA00012438"/>
    </source>
</evidence>
<evidence type="ECO:0000256" key="8">
    <source>
        <dbReference type="ARBA" id="ARBA00022692"/>
    </source>
</evidence>
<gene>
    <name evidence="23" type="ordered locus">bpr_I0838</name>
</gene>
<evidence type="ECO:0000259" key="21">
    <source>
        <dbReference type="PROSITE" id="PS50110"/>
    </source>
</evidence>
<accession>E0S1A5</accession>
<dbReference type="Proteomes" id="UP000001299">
    <property type="component" value="Chromosome 1"/>
</dbReference>
<dbReference type="Pfam" id="PF01627">
    <property type="entry name" value="Hpt"/>
    <property type="match status" value="1"/>
</dbReference>
<comment type="catalytic activity">
    <reaction evidence="1">
        <text>ATP + protein L-histidine = ADP + protein N-phospho-L-histidine.</text>
        <dbReference type="EC" id="2.7.13.3"/>
    </reaction>
</comment>
<dbReference type="SMART" id="SM00388">
    <property type="entry name" value="HisKA"/>
    <property type="match status" value="1"/>
</dbReference>
<keyword evidence="10 23" id="KW-0418">Kinase</keyword>
<dbReference type="RefSeq" id="WP_013280236.1">
    <property type="nucleotide sequence ID" value="NC_014387.1"/>
</dbReference>
<dbReference type="SUPFAM" id="SSF52172">
    <property type="entry name" value="CheY-like"/>
    <property type="match status" value="1"/>
</dbReference>
<feature type="domain" description="HPt" evidence="22">
    <location>
        <begin position="845"/>
        <end position="942"/>
    </location>
</feature>
<dbReference type="PROSITE" id="PS50110">
    <property type="entry name" value="RESPONSE_REGULATORY"/>
    <property type="match status" value="1"/>
</dbReference>
<dbReference type="InterPro" id="IPR004358">
    <property type="entry name" value="Sig_transdc_His_kin-like_C"/>
</dbReference>
<dbReference type="SUPFAM" id="SSF55874">
    <property type="entry name" value="ATPase domain of HSP90 chaperone/DNA topoisomerase II/histidine kinase"/>
    <property type="match status" value="1"/>
</dbReference>
<reference evidence="23 24" key="1">
    <citation type="journal article" date="2010" name="PLoS ONE">
        <title>The glycobiome of the rumen bacterium Butyrivibrio proteoclasticus B316(T) highlights adaptation to a polysaccharide-rich environment.</title>
        <authorList>
            <person name="Kelly W.J."/>
            <person name="Leahy S.C."/>
            <person name="Altermann E."/>
            <person name="Yeoman C.J."/>
            <person name="Dunne J.C."/>
            <person name="Kong Z."/>
            <person name="Pacheco D.M."/>
            <person name="Li D."/>
            <person name="Noel S.J."/>
            <person name="Moon C.D."/>
            <person name="Cookson A.L."/>
            <person name="Attwood G.T."/>
        </authorList>
    </citation>
    <scope>NUCLEOTIDE SEQUENCE [LARGE SCALE GENOMIC DNA]</scope>
    <source>
        <strain evidence="24">ATCC 51982 / DSM 14932 / B316</strain>
    </source>
</reference>
<dbReference type="EC" id="2.7.13.3" evidence="4"/>
<dbReference type="Gene3D" id="3.40.50.2300">
    <property type="match status" value="1"/>
</dbReference>
<evidence type="ECO:0000256" key="11">
    <source>
        <dbReference type="ARBA" id="ARBA00022840"/>
    </source>
</evidence>
<comment type="similarity">
    <text evidence="3">In the N-terminal section; belongs to the phytochrome family.</text>
</comment>
<keyword evidence="12 19" id="KW-1133">Transmembrane helix</keyword>
<dbReference type="SMART" id="SM00448">
    <property type="entry name" value="REC"/>
    <property type="match status" value="1"/>
</dbReference>
<dbReference type="PROSITE" id="PS50894">
    <property type="entry name" value="HPT"/>
    <property type="match status" value="1"/>
</dbReference>
<evidence type="ECO:0000313" key="24">
    <source>
        <dbReference type="Proteomes" id="UP000001299"/>
    </source>
</evidence>
<evidence type="ECO:0000256" key="3">
    <source>
        <dbReference type="ARBA" id="ARBA00006402"/>
    </source>
</evidence>
<dbReference type="InterPro" id="IPR003661">
    <property type="entry name" value="HisK_dim/P_dom"/>
</dbReference>
<keyword evidence="9" id="KW-0547">Nucleotide-binding</keyword>
<proteinExistence type="inferred from homology"/>
<keyword evidence="13" id="KW-0902">Two-component regulatory system</keyword>
<keyword evidence="8 19" id="KW-0812">Transmembrane</keyword>
<evidence type="ECO:0000256" key="19">
    <source>
        <dbReference type="SAM" id="Phobius"/>
    </source>
</evidence>
<organism evidence="23 24">
    <name type="scientific">Butyrivibrio proteoclasticus (strain ATCC 51982 / DSM 14932 / B316)</name>
    <name type="common">Clostridium proteoclasticum</name>
    <dbReference type="NCBI Taxonomy" id="515622"/>
    <lineage>
        <taxon>Bacteria</taxon>
        <taxon>Bacillati</taxon>
        <taxon>Bacillota</taxon>
        <taxon>Clostridia</taxon>
        <taxon>Lachnospirales</taxon>
        <taxon>Lachnospiraceae</taxon>
        <taxon>Butyrivibrio</taxon>
    </lineage>
</organism>
<dbReference type="Gene3D" id="3.30.565.10">
    <property type="entry name" value="Histidine kinase-like ATPase, C-terminal domain"/>
    <property type="match status" value="1"/>
</dbReference>
<dbReference type="Gene3D" id="1.10.287.130">
    <property type="match status" value="1"/>
</dbReference>
<feature type="modified residue" description="4-aspartylphosphate" evidence="18">
    <location>
        <position position="704"/>
    </location>
</feature>
<dbReference type="CDD" id="cd16922">
    <property type="entry name" value="HATPase_EvgS-ArcB-TorS-like"/>
    <property type="match status" value="1"/>
</dbReference>
<dbReference type="HOGENOM" id="CLU_010220_1_0_9"/>
<dbReference type="Pfam" id="PF00072">
    <property type="entry name" value="Response_reg"/>
    <property type="match status" value="1"/>
</dbReference>
<dbReference type="InterPro" id="IPR008207">
    <property type="entry name" value="Sig_transdc_His_kin_Hpt_dom"/>
</dbReference>
<keyword evidence="24" id="KW-1185">Reference proteome</keyword>
<feature type="transmembrane region" description="Helical" evidence="19">
    <location>
        <begin position="126"/>
        <end position="148"/>
    </location>
</feature>
<evidence type="ECO:0000256" key="5">
    <source>
        <dbReference type="ARBA" id="ARBA00018672"/>
    </source>
</evidence>
<dbReference type="EMBL" id="CP001810">
    <property type="protein sequence ID" value="ADL33580.1"/>
    <property type="molecule type" value="Genomic_DNA"/>
</dbReference>
<evidence type="ECO:0000256" key="18">
    <source>
        <dbReference type="PROSITE-ProRule" id="PRU00169"/>
    </source>
</evidence>
<dbReference type="SUPFAM" id="SSF47226">
    <property type="entry name" value="Histidine-containing phosphotransfer domain, HPT domain"/>
    <property type="match status" value="1"/>
</dbReference>
<protein>
    <recommendedName>
        <fullName evidence="16">Circadian input-output histidine kinase CikA</fullName>
        <ecNumber evidence="4">2.7.13.3</ecNumber>
    </recommendedName>
    <alternativeName>
        <fullName evidence="5">Stage 0 sporulation protein A homolog</fullName>
    </alternativeName>
</protein>
<dbReference type="InterPro" id="IPR001789">
    <property type="entry name" value="Sig_transdc_resp-reg_receiver"/>
</dbReference>
<dbReference type="Pfam" id="PF02518">
    <property type="entry name" value="HATPase_c"/>
    <property type="match status" value="1"/>
</dbReference>
<sequence length="1015" mass="114731">MSFHDGKQKMLGIEKYKKSTVAIVSIIGIISLVFLGVACCHASLYGEKMTIASDSVIIFTFSILPFLLIGGLYGYLISSIVFSIAFVCSLVYNMDNAYKMAIYLVPMLCFSFFGQYLWFRTVKKTILSAFFTLVLTALVELLCISLVAQNSYAPGQLMNLWKYLLREVIVIFGTAFFFYLYYSKTRDFWKYPFPVGVAYTGYYQEEEVRKQLRKTKVSYKITAIIIAVEVLLGIFVAFFMVALFPDIKEMFAQGMNRAPILSSDEAKDMVQHIENMNFTLDATAISYDLKMLLLMLCSGVPMAGIANFYTKTAIGAPLGNMSDFMREYAESDDKKKIEVGRRIEEIPVKSHDEIRVMYESIKATVYAIENYITRINEEYEIEKELEVAREASEAKSAFLSNMSHEIRTPINAVLGLNEMIVRESEDPQILEYANSVKSAGNSLLGIVNDILDFSKIEAGKMDILPVEYHLSSTINDLVNLIAVKAEDKHLELKFNIDKTLPTQLIGDEIRIKQCVTNILTNAVKYTEKGSVSLNISYRKDGEDSIYLRFQVIDTGIGIKEEDLEKLYSPFERIEETRNRSIEGTGLGMSIVKNLLALMGSRLEVKSVYGEGSDFSFEVKQQVSSWEELGDFRERYREYLGNVQKYHESFVAPDAHILVVDDTPINLTVVKGLLKATRIHVDTAESGMETLELVRKKKYDAILLDHRMPEMDGIQTLEALKKMKDNLSIDAPLIALTANAGAGAREEYVAAGFNDYLSKPVNSEALESMLKEYLPKDKVRECNSTYEENESAGKAAKYNVSEFNGDDDQAGNNTGIIDTEDNSDIYDVLYRLQGIDLTEAEKNCGSLETLKEVVKEFLTTIDTKADSIEKFASEKDYRNYTILVHALKSSARLIGATELSQMAAHLEECGNNEDEEQIREKTPQLLELFRSYNEKLSAIVPDASEDDLPEIEEKDLKNAFRDMRELLEAYDFDTADGIMDMLAGYRIPDSYKDKFDEVKKLMSAVDRDALIVLLEE</sequence>
<evidence type="ECO:0000256" key="14">
    <source>
        <dbReference type="ARBA" id="ARBA00023136"/>
    </source>
</evidence>
<feature type="transmembrane region" description="Helical" evidence="19">
    <location>
        <begin position="160"/>
        <end position="182"/>
    </location>
</feature>
<evidence type="ECO:0000256" key="1">
    <source>
        <dbReference type="ARBA" id="ARBA00000085"/>
    </source>
</evidence>
<dbReference type="PROSITE" id="PS50109">
    <property type="entry name" value="HIS_KIN"/>
    <property type="match status" value="1"/>
</dbReference>
<evidence type="ECO:0000256" key="12">
    <source>
        <dbReference type="ARBA" id="ARBA00022989"/>
    </source>
</evidence>
<name>E0S1A5_BUTPB</name>
<dbReference type="InterPro" id="IPR036641">
    <property type="entry name" value="HPT_dom_sf"/>
</dbReference>
<evidence type="ECO:0000256" key="10">
    <source>
        <dbReference type="ARBA" id="ARBA00022777"/>
    </source>
</evidence>
<evidence type="ECO:0000256" key="6">
    <source>
        <dbReference type="ARBA" id="ARBA00022475"/>
    </source>
</evidence>
<keyword evidence="14 19" id="KW-0472">Membrane</keyword>
<keyword evidence="11" id="KW-0067">ATP-binding</keyword>
<keyword evidence="6" id="KW-1003">Cell membrane</keyword>
<keyword evidence="7 18" id="KW-0597">Phosphoprotein</keyword>
<dbReference type="InterPro" id="IPR036890">
    <property type="entry name" value="HATPase_C_sf"/>
</dbReference>
<dbReference type="SMART" id="SM00387">
    <property type="entry name" value="HATPase_c"/>
    <property type="match status" value="1"/>
</dbReference>
<feature type="transmembrane region" description="Helical" evidence="19">
    <location>
        <begin position="50"/>
        <end position="68"/>
    </location>
</feature>
<evidence type="ECO:0000256" key="15">
    <source>
        <dbReference type="ARBA" id="ARBA00024867"/>
    </source>
</evidence>
<evidence type="ECO:0000256" key="7">
    <source>
        <dbReference type="ARBA" id="ARBA00022553"/>
    </source>
</evidence>
<keyword evidence="23" id="KW-0808">Transferase</keyword>
<evidence type="ECO:0000256" key="9">
    <source>
        <dbReference type="ARBA" id="ARBA00022741"/>
    </source>
</evidence>
<dbReference type="STRING" id="515622.bpr_I0838"/>
<evidence type="ECO:0000313" key="23">
    <source>
        <dbReference type="EMBL" id="ADL33580.1"/>
    </source>
</evidence>
<dbReference type="eggNOG" id="COG2205">
    <property type="taxonomic scope" value="Bacteria"/>
</dbReference>
<evidence type="ECO:0000256" key="17">
    <source>
        <dbReference type="PROSITE-ProRule" id="PRU00110"/>
    </source>
</evidence>
<evidence type="ECO:0000259" key="20">
    <source>
        <dbReference type="PROSITE" id="PS50109"/>
    </source>
</evidence>
<comment type="function">
    <text evidence="15">May play the central regulatory role in sporulation. It may be an element of the effector pathway responsible for the activation of sporulation genes in response to nutritional stress. Spo0A may act in concert with spo0H (a sigma factor) to control the expression of some genes that are critical to the sporulation process.</text>
</comment>
<dbReference type="PANTHER" id="PTHR45339:SF1">
    <property type="entry name" value="HYBRID SIGNAL TRANSDUCTION HISTIDINE KINASE J"/>
    <property type="match status" value="1"/>
</dbReference>
<dbReference type="SUPFAM" id="SSF47384">
    <property type="entry name" value="Homodimeric domain of signal transducing histidine kinase"/>
    <property type="match status" value="1"/>
</dbReference>